<feature type="transmembrane region" description="Helical" evidence="5">
    <location>
        <begin position="281"/>
        <end position="298"/>
    </location>
</feature>
<evidence type="ECO:0000259" key="6">
    <source>
        <dbReference type="PROSITE" id="PS51007"/>
    </source>
</evidence>
<gene>
    <name evidence="7" type="ORF">COB13_00895</name>
</gene>
<feature type="transmembrane region" description="Helical" evidence="5">
    <location>
        <begin position="174"/>
        <end position="195"/>
    </location>
</feature>
<keyword evidence="5" id="KW-0812">Transmembrane</keyword>
<dbReference type="SUPFAM" id="SSF46626">
    <property type="entry name" value="Cytochrome c"/>
    <property type="match status" value="1"/>
</dbReference>
<dbReference type="PROSITE" id="PS51007">
    <property type="entry name" value="CYTC"/>
    <property type="match status" value="1"/>
</dbReference>
<keyword evidence="5" id="KW-1133">Transmembrane helix</keyword>
<evidence type="ECO:0000256" key="5">
    <source>
        <dbReference type="SAM" id="Phobius"/>
    </source>
</evidence>
<reference evidence="7" key="2">
    <citation type="journal article" date="2018" name="ISME J.">
        <title>A dynamic microbial community with high functional redundancy inhabits the cold, oxic subseafloor aquifer.</title>
        <authorList>
            <person name="Tully B.J."/>
            <person name="Wheat C.G."/>
            <person name="Glazer B.T."/>
            <person name="Huber J.A."/>
        </authorList>
    </citation>
    <scope>NUCLEOTIDE SEQUENCE</scope>
    <source>
        <strain evidence="7">NORP83</strain>
    </source>
</reference>
<sequence length="395" mass="44047">MSPYIMDWLNLLIRWFHLIVGIGWIGASFYFVALDFSLKKREKMKDGVLGTVWEVHGGGFYHTEKYMVAPAELPKDLIWYKWEAYLTWASGIALMIVQFYWNAEIWMVDSNVLDIAPQTAIVYSVLSLTAGWFIYDALCKSGIGQNTPLLMLITFFLILGASYFYTHVFSARASLIHVGAFIGTIMAANVFSIIIPNQKKIVASLLNGEKPDAKYGKIGKQRSIHNTYLTLPVLVMMVSGHYPMITNHPQAWLIVGLVIVGGAALRHMIIKHEIHAPFKGYAWTFPVIFVTLAVAMYMTSPVTKVVNGDVEVMSDKQLMVMINTHCASCHALTPTHESFDVPPKNVVLNSAASIAKFKDLIMSNAVDADTMPLGNETEMSDDEREKLGAWLAAQG</sequence>
<evidence type="ECO:0000256" key="3">
    <source>
        <dbReference type="ARBA" id="ARBA00023004"/>
    </source>
</evidence>
<evidence type="ECO:0000256" key="4">
    <source>
        <dbReference type="PROSITE-ProRule" id="PRU00433"/>
    </source>
</evidence>
<comment type="caution">
    <text evidence="7">The sequence shown here is derived from an EMBL/GenBank/DDBJ whole genome shotgun (WGS) entry which is preliminary data.</text>
</comment>
<protein>
    <submittedName>
        <fullName evidence="7">Cysteine desulfurase</fullName>
    </submittedName>
</protein>
<dbReference type="Pfam" id="PF06181">
    <property type="entry name" value="Urate_ox_N"/>
    <property type="match status" value="1"/>
</dbReference>
<dbReference type="GO" id="GO:0046872">
    <property type="term" value="F:metal ion binding"/>
    <property type="evidence" value="ECO:0007669"/>
    <property type="project" value="UniProtKB-KW"/>
</dbReference>
<proteinExistence type="predicted"/>
<feature type="transmembrane region" description="Helical" evidence="5">
    <location>
        <begin position="227"/>
        <end position="245"/>
    </location>
</feature>
<accession>A0A2A4ZAK2</accession>
<evidence type="ECO:0000313" key="7">
    <source>
        <dbReference type="EMBL" id="PCJ03820.1"/>
    </source>
</evidence>
<name>A0A2A4ZAK2_9PROT</name>
<dbReference type="AlphaFoldDB" id="A0A2A4ZAK2"/>
<reference key="1">
    <citation type="submission" date="2017-08" db="EMBL/GenBank/DDBJ databases">
        <title>A dynamic microbial community with high functional redundancy inhabits the cold, oxic subseafloor aquifer.</title>
        <authorList>
            <person name="Tully B.J."/>
            <person name="Wheat C.G."/>
            <person name="Glazer B.T."/>
            <person name="Huber J.A."/>
        </authorList>
    </citation>
    <scope>NUCLEOTIDE SEQUENCE [LARGE SCALE GENOMIC DNA]</scope>
</reference>
<dbReference type="InterPro" id="IPR036909">
    <property type="entry name" value="Cyt_c-like_dom_sf"/>
</dbReference>
<evidence type="ECO:0000256" key="2">
    <source>
        <dbReference type="ARBA" id="ARBA00022723"/>
    </source>
</evidence>
<dbReference type="InterPro" id="IPR009056">
    <property type="entry name" value="Cyt_c-like_dom"/>
</dbReference>
<dbReference type="InterPro" id="IPR010389">
    <property type="entry name" value="Urate_ox_N"/>
</dbReference>
<keyword evidence="2 4" id="KW-0479">Metal-binding</keyword>
<feature type="transmembrane region" description="Helical" evidence="5">
    <location>
        <begin position="12"/>
        <end position="34"/>
    </location>
</feature>
<dbReference type="GO" id="GO:0009055">
    <property type="term" value="F:electron transfer activity"/>
    <property type="evidence" value="ECO:0007669"/>
    <property type="project" value="InterPro"/>
</dbReference>
<feature type="transmembrane region" description="Helical" evidence="5">
    <location>
        <begin position="115"/>
        <end position="135"/>
    </location>
</feature>
<keyword evidence="3 4" id="KW-0408">Iron</keyword>
<evidence type="ECO:0000256" key="1">
    <source>
        <dbReference type="ARBA" id="ARBA00022617"/>
    </source>
</evidence>
<dbReference type="EMBL" id="NVUS01000001">
    <property type="protein sequence ID" value="PCJ03820.1"/>
    <property type="molecule type" value="Genomic_DNA"/>
</dbReference>
<feature type="transmembrane region" description="Helical" evidence="5">
    <location>
        <begin position="85"/>
        <end position="103"/>
    </location>
</feature>
<feature type="domain" description="Cytochrome c" evidence="6">
    <location>
        <begin position="303"/>
        <end position="395"/>
    </location>
</feature>
<feature type="transmembrane region" description="Helical" evidence="5">
    <location>
        <begin position="147"/>
        <end position="168"/>
    </location>
</feature>
<keyword evidence="5" id="KW-0472">Membrane</keyword>
<organism evidence="7">
    <name type="scientific">OCS116 cluster bacterium</name>
    <dbReference type="NCBI Taxonomy" id="2030921"/>
    <lineage>
        <taxon>Bacteria</taxon>
        <taxon>Pseudomonadati</taxon>
        <taxon>Pseudomonadota</taxon>
        <taxon>Alphaproteobacteria</taxon>
        <taxon>OCS116 cluster</taxon>
    </lineage>
</organism>
<dbReference type="GO" id="GO:0020037">
    <property type="term" value="F:heme binding"/>
    <property type="evidence" value="ECO:0007669"/>
    <property type="project" value="InterPro"/>
</dbReference>
<keyword evidence="1 4" id="KW-0349">Heme</keyword>
<feature type="transmembrane region" description="Helical" evidence="5">
    <location>
        <begin position="251"/>
        <end position="269"/>
    </location>
</feature>